<proteinExistence type="predicted"/>
<dbReference type="PANTHER" id="PTHR30632">
    <property type="entry name" value="MOLYBDATE-BINDING PERIPLASMIC PROTEIN"/>
    <property type="match status" value="1"/>
</dbReference>
<dbReference type="PANTHER" id="PTHR30632:SF11">
    <property type="entry name" value="BLR4797 PROTEIN"/>
    <property type="match status" value="1"/>
</dbReference>
<keyword evidence="3" id="KW-1185">Reference proteome</keyword>
<organism evidence="2 3">
    <name type="scientific">Roseicella aerolata</name>
    <dbReference type="NCBI Taxonomy" id="2883479"/>
    <lineage>
        <taxon>Bacteria</taxon>
        <taxon>Pseudomonadati</taxon>
        <taxon>Pseudomonadota</taxon>
        <taxon>Alphaproteobacteria</taxon>
        <taxon>Acetobacterales</taxon>
        <taxon>Roseomonadaceae</taxon>
        <taxon>Roseicella</taxon>
    </lineage>
</organism>
<evidence type="ECO:0000313" key="2">
    <source>
        <dbReference type="EMBL" id="MCB4823767.1"/>
    </source>
</evidence>
<name>A0A9X1IFU3_9PROT</name>
<accession>A0A9X1IFU3</accession>
<dbReference type="Gene3D" id="3.40.190.10">
    <property type="entry name" value="Periplasmic binding protein-like II"/>
    <property type="match status" value="2"/>
</dbReference>
<evidence type="ECO:0000256" key="1">
    <source>
        <dbReference type="SAM" id="MobiDB-lite"/>
    </source>
</evidence>
<dbReference type="GO" id="GO:0015689">
    <property type="term" value="P:molybdate ion transport"/>
    <property type="evidence" value="ECO:0007669"/>
    <property type="project" value="TreeGrafter"/>
</dbReference>
<dbReference type="AlphaFoldDB" id="A0A9X1IFU3"/>
<evidence type="ECO:0000313" key="3">
    <source>
        <dbReference type="Proteomes" id="UP001139311"/>
    </source>
</evidence>
<sequence length="276" mass="28476">MRRCCGKRRGRQDRRRSAGASAARRHGLPLARTAATEDAKRIADSPAEAGLTVLSTLGVMEALRALAPRFEQETGLRIAADFAPTQSLLGRMAAGETADLAILTETAIEALMARGLLLPGSRVDLARSFVGIAVRAGAPRPDIGSAAAVTRTLLAARSIAYSRAGASGIFFADLIRRLGIEAAVNAKAVIIPEGLTGALVARGEAELAVQQVSELMAVPGIDILGRLPAEIAGITTFSGGVLAGARQPEAARALLAFLAAPAHRATFAEGGLEPAF</sequence>
<dbReference type="EMBL" id="JAJAQI010000031">
    <property type="protein sequence ID" value="MCB4823767.1"/>
    <property type="molecule type" value="Genomic_DNA"/>
</dbReference>
<dbReference type="SUPFAM" id="SSF53850">
    <property type="entry name" value="Periplasmic binding protein-like II"/>
    <property type="match status" value="1"/>
</dbReference>
<dbReference type="Proteomes" id="UP001139311">
    <property type="component" value="Unassembled WGS sequence"/>
</dbReference>
<comment type="caution">
    <text evidence="2">The sequence shown here is derived from an EMBL/GenBank/DDBJ whole genome shotgun (WGS) entry which is preliminary data.</text>
</comment>
<feature type="compositionally biased region" description="Basic residues" evidence="1">
    <location>
        <begin position="1"/>
        <end position="14"/>
    </location>
</feature>
<dbReference type="GO" id="GO:0030973">
    <property type="term" value="F:molybdate ion binding"/>
    <property type="evidence" value="ECO:0007669"/>
    <property type="project" value="TreeGrafter"/>
</dbReference>
<protein>
    <submittedName>
        <fullName evidence="2">Substrate-binding domain-containing protein</fullName>
    </submittedName>
</protein>
<dbReference type="Pfam" id="PF13531">
    <property type="entry name" value="SBP_bac_11"/>
    <property type="match status" value="1"/>
</dbReference>
<dbReference type="InterPro" id="IPR050682">
    <property type="entry name" value="ModA/WtpA"/>
</dbReference>
<reference evidence="2" key="1">
    <citation type="submission" date="2021-10" db="EMBL/GenBank/DDBJ databases">
        <title>Roseicella aerolatum sp. nov., isolated from aerosols of e-waste dismantling site.</title>
        <authorList>
            <person name="Qin T."/>
        </authorList>
    </citation>
    <scope>NUCLEOTIDE SEQUENCE</scope>
    <source>
        <strain evidence="2">GB24</strain>
    </source>
</reference>
<feature type="region of interest" description="Disordered" evidence="1">
    <location>
        <begin position="1"/>
        <end position="25"/>
    </location>
</feature>
<gene>
    <name evidence="2" type="ORF">LHA35_18720</name>
</gene>